<dbReference type="InterPro" id="IPR018062">
    <property type="entry name" value="HTH_AraC-typ_CS"/>
</dbReference>
<evidence type="ECO:0000313" key="6">
    <source>
        <dbReference type="Proteomes" id="UP000642125"/>
    </source>
</evidence>
<dbReference type="EMBL" id="BONO01000027">
    <property type="protein sequence ID" value="GIG37685.1"/>
    <property type="molecule type" value="Genomic_DNA"/>
</dbReference>
<dbReference type="PANTHER" id="PTHR11019:SF199">
    <property type="entry name" value="HTH-TYPE TRANSCRIPTIONAL REGULATOR NIMR"/>
    <property type="match status" value="1"/>
</dbReference>
<evidence type="ECO:0000256" key="3">
    <source>
        <dbReference type="ARBA" id="ARBA00023163"/>
    </source>
</evidence>
<dbReference type="InterPro" id="IPR018060">
    <property type="entry name" value="HTH_AraC"/>
</dbReference>
<dbReference type="InterPro" id="IPR009057">
    <property type="entry name" value="Homeodomain-like_sf"/>
</dbReference>
<dbReference type="SUPFAM" id="SSF46689">
    <property type="entry name" value="Homeodomain-like"/>
    <property type="match status" value="2"/>
</dbReference>
<dbReference type="GO" id="GO:0043565">
    <property type="term" value="F:sequence-specific DNA binding"/>
    <property type="evidence" value="ECO:0007669"/>
    <property type="project" value="InterPro"/>
</dbReference>
<dbReference type="Pfam" id="PF12833">
    <property type="entry name" value="HTH_18"/>
    <property type="match status" value="1"/>
</dbReference>
<dbReference type="SMART" id="SM00342">
    <property type="entry name" value="HTH_ARAC"/>
    <property type="match status" value="1"/>
</dbReference>
<comment type="caution">
    <text evidence="5">The sequence shown here is derived from an EMBL/GenBank/DDBJ whole genome shotgun (WGS) entry which is preliminary data.</text>
</comment>
<protein>
    <submittedName>
        <fullName evidence="5">AraC family transcriptional regulator</fullName>
    </submittedName>
</protein>
<feature type="domain" description="HTH araC/xylS-type" evidence="4">
    <location>
        <begin position="166"/>
        <end position="263"/>
    </location>
</feature>
<dbReference type="SUPFAM" id="SSF51215">
    <property type="entry name" value="Regulatory protein AraC"/>
    <property type="match status" value="1"/>
</dbReference>
<dbReference type="PROSITE" id="PS01124">
    <property type="entry name" value="HTH_ARAC_FAMILY_2"/>
    <property type="match status" value="1"/>
</dbReference>
<keyword evidence="2" id="KW-0238">DNA-binding</keyword>
<dbReference type="Pfam" id="PF02311">
    <property type="entry name" value="AraC_binding"/>
    <property type="match status" value="1"/>
</dbReference>
<dbReference type="Gene3D" id="2.60.120.10">
    <property type="entry name" value="Jelly Rolls"/>
    <property type="match status" value="1"/>
</dbReference>
<evidence type="ECO:0000313" key="5">
    <source>
        <dbReference type="EMBL" id="GIG37685.1"/>
    </source>
</evidence>
<dbReference type="InterPro" id="IPR014710">
    <property type="entry name" value="RmlC-like_jellyroll"/>
</dbReference>
<evidence type="ECO:0000259" key="4">
    <source>
        <dbReference type="PROSITE" id="PS01124"/>
    </source>
</evidence>
<dbReference type="PRINTS" id="PR00032">
    <property type="entry name" value="HTHARAC"/>
</dbReference>
<dbReference type="PROSITE" id="PS00041">
    <property type="entry name" value="HTH_ARAC_FAMILY_1"/>
    <property type="match status" value="1"/>
</dbReference>
<name>A0A919PDQ2_9CELL</name>
<evidence type="ECO:0000256" key="1">
    <source>
        <dbReference type="ARBA" id="ARBA00023015"/>
    </source>
</evidence>
<keyword evidence="3" id="KW-0804">Transcription</keyword>
<keyword evidence="1" id="KW-0805">Transcription regulation</keyword>
<dbReference type="GO" id="GO:0003700">
    <property type="term" value="F:DNA-binding transcription factor activity"/>
    <property type="evidence" value="ECO:0007669"/>
    <property type="project" value="InterPro"/>
</dbReference>
<dbReference type="RefSeq" id="WP_239068838.1">
    <property type="nucleotide sequence ID" value="NZ_BONO01000027.1"/>
</dbReference>
<evidence type="ECO:0000256" key="2">
    <source>
        <dbReference type="ARBA" id="ARBA00023125"/>
    </source>
</evidence>
<sequence>MSPPAARGVDSRALPLYAAGAVPVSYVIDGMDELVARETVWEPHAHPTHELLWNLRGASSVTVGDRTWAITPTTGLWLPAGTVHTARAPAGTWYRAAQFGVHAVRPLADAPVGVEVTPLLALLLERLRDAALAEDSRALTERMVLDVLEPAPREVRVTTPGSALLRPVVAAVEADPGDPRALADWAAELGVSARTLTRAFRAETGQSLGGWQAAVRVQRAVLLLAAGERVEDVADAVGYRSASAFGAAFRRQTGRSPSRFQPAAAPVRVPIATGDVPIA</sequence>
<gene>
    <name evidence="5" type="ORF">Cpa01nite_30660</name>
</gene>
<accession>A0A919PDQ2</accession>
<dbReference type="Proteomes" id="UP000642125">
    <property type="component" value="Unassembled WGS sequence"/>
</dbReference>
<dbReference type="PANTHER" id="PTHR11019">
    <property type="entry name" value="HTH-TYPE TRANSCRIPTIONAL REGULATOR NIMR"/>
    <property type="match status" value="1"/>
</dbReference>
<keyword evidence="6" id="KW-1185">Reference proteome</keyword>
<proteinExistence type="predicted"/>
<dbReference type="InterPro" id="IPR020449">
    <property type="entry name" value="Tscrpt_reg_AraC-type_HTH"/>
</dbReference>
<organism evidence="5 6">
    <name type="scientific">Cellulomonas pakistanensis</name>
    <dbReference type="NCBI Taxonomy" id="992287"/>
    <lineage>
        <taxon>Bacteria</taxon>
        <taxon>Bacillati</taxon>
        <taxon>Actinomycetota</taxon>
        <taxon>Actinomycetes</taxon>
        <taxon>Micrococcales</taxon>
        <taxon>Cellulomonadaceae</taxon>
        <taxon>Cellulomonas</taxon>
    </lineage>
</organism>
<dbReference type="InterPro" id="IPR003313">
    <property type="entry name" value="AraC-bd"/>
</dbReference>
<reference evidence="5" key="1">
    <citation type="submission" date="2021-01" db="EMBL/GenBank/DDBJ databases">
        <title>Whole genome shotgun sequence of Cellulomonas pakistanensis NBRC 110800.</title>
        <authorList>
            <person name="Komaki H."/>
            <person name="Tamura T."/>
        </authorList>
    </citation>
    <scope>NUCLEOTIDE SEQUENCE</scope>
    <source>
        <strain evidence="5">NBRC 110800</strain>
    </source>
</reference>
<dbReference type="Gene3D" id="1.10.10.60">
    <property type="entry name" value="Homeodomain-like"/>
    <property type="match status" value="1"/>
</dbReference>
<dbReference type="InterPro" id="IPR037923">
    <property type="entry name" value="HTH-like"/>
</dbReference>
<dbReference type="AlphaFoldDB" id="A0A919PDQ2"/>